<name>A0ABR3IFK2_LOXSC</name>
<keyword evidence="3" id="KW-0720">Serine protease</keyword>
<evidence type="ECO:0000313" key="7">
    <source>
        <dbReference type="EMBL" id="KAL0895040.1"/>
    </source>
</evidence>
<dbReference type="PANTHER" id="PTHR24276:SF98">
    <property type="entry name" value="FI18310P1-RELATED"/>
    <property type="match status" value="1"/>
</dbReference>
<keyword evidence="2" id="KW-0378">Hydrolase</keyword>
<protein>
    <recommendedName>
        <fullName evidence="6">Peptidase S1 domain-containing protein</fullName>
    </recommendedName>
</protein>
<evidence type="ECO:0000256" key="2">
    <source>
        <dbReference type="ARBA" id="ARBA00022801"/>
    </source>
</evidence>
<dbReference type="PANTHER" id="PTHR24276">
    <property type="entry name" value="POLYSERASE-RELATED"/>
    <property type="match status" value="1"/>
</dbReference>
<evidence type="ECO:0000256" key="3">
    <source>
        <dbReference type="ARBA" id="ARBA00022825"/>
    </source>
</evidence>
<comment type="caution">
    <text evidence="7">The sequence shown here is derived from an EMBL/GenBank/DDBJ whole genome shotgun (WGS) entry which is preliminary data.</text>
</comment>
<keyword evidence="1" id="KW-0645">Protease</keyword>
<sequence length="280" mass="31725">MQLFLHFTVLIQIAYSYKFIPTNQKQNYNFATNTILHKNVAKVEEVPHHVLIVYGSYFCSGSLIRSQVVLTTASCFDRSPHRKTVVKVGADTVTGPGQVISVVEIKIHEYYKHSSDASHDVALLALKEHAEFSDKVKKIVIVDPEVALRVGTSIDVSGWGHSNLPAKYLNHLVWSEMVVISNEECRKFYNGLITDSNFCAKYQVERRLSDNGGPALFRNLLVGMLSFGGTKREEPHIAVFSNASYFHRWITLNSRRFLEKYCVDLEPDLDISLKSLNDMI</sequence>
<keyword evidence="4" id="KW-1015">Disulfide bond</keyword>
<feature type="chain" id="PRO_5045680955" description="Peptidase S1 domain-containing protein" evidence="5">
    <location>
        <begin position="17"/>
        <end position="280"/>
    </location>
</feature>
<evidence type="ECO:0000256" key="5">
    <source>
        <dbReference type="SAM" id="SignalP"/>
    </source>
</evidence>
<dbReference type="InterPro" id="IPR050430">
    <property type="entry name" value="Peptidase_S1"/>
</dbReference>
<organism evidence="7 8">
    <name type="scientific">Loxostege sticticalis</name>
    <name type="common">Beet webworm moth</name>
    <dbReference type="NCBI Taxonomy" id="481309"/>
    <lineage>
        <taxon>Eukaryota</taxon>
        <taxon>Metazoa</taxon>
        <taxon>Ecdysozoa</taxon>
        <taxon>Arthropoda</taxon>
        <taxon>Hexapoda</taxon>
        <taxon>Insecta</taxon>
        <taxon>Pterygota</taxon>
        <taxon>Neoptera</taxon>
        <taxon>Endopterygota</taxon>
        <taxon>Lepidoptera</taxon>
        <taxon>Glossata</taxon>
        <taxon>Ditrysia</taxon>
        <taxon>Pyraloidea</taxon>
        <taxon>Crambidae</taxon>
        <taxon>Pyraustinae</taxon>
        <taxon>Loxostege</taxon>
    </lineage>
</organism>
<accession>A0ABR3IFK2</accession>
<reference evidence="7 8" key="1">
    <citation type="submission" date="2024-06" db="EMBL/GenBank/DDBJ databases">
        <title>A chromosome-level genome assembly of beet webworm, Loxostege sticticalis.</title>
        <authorList>
            <person name="Zhang Y."/>
        </authorList>
    </citation>
    <scope>NUCLEOTIDE SEQUENCE [LARGE SCALE GENOMIC DNA]</scope>
    <source>
        <strain evidence="7">AQ026</strain>
        <tissue evidence="7">Whole body</tissue>
    </source>
</reference>
<dbReference type="InterPro" id="IPR001254">
    <property type="entry name" value="Trypsin_dom"/>
</dbReference>
<evidence type="ECO:0000256" key="4">
    <source>
        <dbReference type="ARBA" id="ARBA00023157"/>
    </source>
</evidence>
<keyword evidence="8" id="KW-1185">Reference proteome</keyword>
<gene>
    <name evidence="7" type="ORF">ABMA27_013507</name>
</gene>
<dbReference type="Proteomes" id="UP001549920">
    <property type="component" value="Unassembled WGS sequence"/>
</dbReference>
<dbReference type="Pfam" id="PF00089">
    <property type="entry name" value="Trypsin"/>
    <property type="match status" value="1"/>
</dbReference>
<dbReference type="EMBL" id="JBEUOH010000004">
    <property type="protein sequence ID" value="KAL0895040.1"/>
    <property type="molecule type" value="Genomic_DNA"/>
</dbReference>
<dbReference type="SUPFAM" id="SSF50494">
    <property type="entry name" value="Trypsin-like serine proteases"/>
    <property type="match status" value="1"/>
</dbReference>
<proteinExistence type="predicted"/>
<evidence type="ECO:0000256" key="1">
    <source>
        <dbReference type="ARBA" id="ARBA00022670"/>
    </source>
</evidence>
<dbReference type="CDD" id="cd00190">
    <property type="entry name" value="Tryp_SPc"/>
    <property type="match status" value="1"/>
</dbReference>
<dbReference type="Gene3D" id="2.40.10.10">
    <property type="entry name" value="Trypsin-like serine proteases"/>
    <property type="match status" value="1"/>
</dbReference>
<evidence type="ECO:0000313" key="8">
    <source>
        <dbReference type="Proteomes" id="UP001549920"/>
    </source>
</evidence>
<keyword evidence="5" id="KW-0732">Signal</keyword>
<dbReference type="InterPro" id="IPR043504">
    <property type="entry name" value="Peptidase_S1_PA_chymotrypsin"/>
</dbReference>
<dbReference type="PROSITE" id="PS50240">
    <property type="entry name" value="TRYPSIN_DOM"/>
    <property type="match status" value="1"/>
</dbReference>
<dbReference type="SMART" id="SM00020">
    <property type="entry name" value="Tryp_SPc"/>
    <property type="match status" value="1"/>
</dbReference>
<feature type="domain" description="Peptidase S1" evidence="6">
    <location>
        <begin position="35"/>
        <end position="255"/>
    </location>
</feature>
<dbReference type="InterPro" id="IPR009003">
    <property type="entry name" value="Peptidase_S1_PA"/>
</dbReference>
<feature type="signal peptide" evidence="5">
    <location>
        <begin position="1"/>
        <end position="16"/>
    </location>
</feature>
<evidence type="ECO:0000259" key="6">
    <source>
        <dbReference type="PROSITE" id="PS50240"/>
    </source>
</evidence>